<comment type="similarity">
    <text evidence="8">Belongs to the glutamate 5-kinase family.</text>
</comment>
<dbReference type="InterPro" id="IPR001048">
    <property type="entry name" value="Asp/Glu/Uridylate_kinase"/>
</dbReference>
<dbReference type="CDD" id="cd21157">
    <property type="entry name" value="PUA_G5K"/>
    <property type="match status" value="1"/>
</dbReference>
<feature type="domain" description="PUA" evidence="9">
    <location>
        <begin position="304"/>
        <end position="385"/>
    </location>
</feature>
<dbReference type="PIRSF" id="PIRSF000729">
    <property type="entry name" value="GK"/>
    <property type="match status" value="1"/>
</dbReference>
<dbReference type="InterPro" id="IPR001057">
    <property type="entry name" value="Glu/AcGlu_kinase"/>
</dbReference>
<feature type="binding site" evidence="8">
    <location>
        <position position="176"/>
    </location>
    <ligand>
        <name>substrate</name>
    </ligand>
</feature>
<dbReference type="Pfam" id="PF01472">
    <property type="entry name" value="PUA"/>
    <property type="match status" value="1"/>
</dbReference>
<reference evidence="10 11" key="1">
    <citation type="submission" date="2023-07" db="EMBL/GenBank/DDBJ databases">
        <title>Closed genoem sequence of Methanosarcinaceae archaeon Ac7.</title>
        <authorList>
            <person name="Poehlein A."/>
            <person name="Protasov E."/>
            <person name="Platt K."/>
            <person name="Reeh H."/>
            <person name="Daniel R."/>
            <person name="Brune A."/>
        </authorList>
    </citation>
    <scope>NUCLEOTIDE SEQUENCE [LARGE SCALE GENOMIC DNA]</scope>
    <source>
        <strain evidence="10 11">Ac7</strain>
    </source>
</reference>
<dbReference type="SUPFAM" id="SSF53633">
    <property type="entry name" value="Carbamate kinase-like"/>
    <property type="match status" value="1"/>
</dbReference>
<name>A0AA96V4T4_9EURY</name>
<dbReference type="InterPro" id="IPR011529">
    <property type="entry name" value="Glu_5kinase"/>
</dbReference>
<dbReference type="Proteomes" id="UP001303587">
    <property type="component" value="Chromosome"/>
</dbReference>
<feature type="binding site" evidence="8">
    <location>
        <position position="35"/>
    </location>
    <ligand>
        <name>ATP</name>
        <dbReference type="ChEBI" id="CHEBI:30616"/>
    </ligand>
</feature>
<dbReference type="InterPro" id="IPR015947">
    <property type="entry name" value="PUA-like_sf"/>
</dbReference>
<dbReference type="InterPro" id="IPR036974">
    <property type="entry name" value="PUA_sf"/>
</dbReference>
<keyword evidence="4 8" id="KW-0808">Transferase</keyword>
<comment type="pathway">
    <text evidence="8">Amino-acid biosynthesis; L-proline biosynthesis; L-glutamate 5-semialdehyde from L-glutamate: step 1/2.</text>
</comment>
<keyword evidence="7 8" id="KW-0067">ATP-binding</keyword>
<dbReference type="EMBL" id="CP131060">
    <property type="protein sequence ID" value="WNY25781.1"/>
    <property type="molecule type" value="Genomic_DNA"/>
</dbReference>
<dbReference type="SUPFAM" id="SSF88697">
    <property type="entry name" value="PUA domain-like"/>
    <property type="match status" value="1"/>
</dbReference>
<dbReference type="PANTHER" id="PTHR43654:SF3">
    <property type="entry name" value="GLUTAMATE 5-KINASE"/>
    <property type="match status" value="1"/>
</dbReference>
<keyword evidence="3 8" id="KW-0641">Proline biosynthesis</keyword>
<dbReference type="EC" id="2.7.2.11" evidence="8"/>
<dbReference type="Pfam" id="PF00696">
    <property type="entry name" value="AA_kinase"/>
    <property type="match status" value="1"/>
</dbReference>
<evidence type="ECO:0000256" key="6">
    <source>
        <dbReference type="ARBA" id="ARBA00022777"/>
    </source>
</evidence>
<evidence type="ECO:0000313" key="11">
    <source>
        <dbReference type="Proteomes" id="UP001303587"/>
    </source>
</evidence>
<dbReference type="FunFam" id="3.40.1160.10:FF:000018">
    <property type="entry name" value="Glutamate 5-kinase"/>
    <property type="match status" value="1"/>
</dbReference>
<keyword evidence="5 8" id="KW-0547">Nucleotide-binding</keyword>
<sequence>MSDDNMAKNTVNKAVTDIEVDRSRLFESLSRIVIKIGTTSVTNDDSTVNTSFLDDIAAQTSALMAAGKEVIIVTSGAIGVGLLMLGIPTKPKEIPARQAAAAVGQGELMRYWSEAFQNYNTQVAQILLSYDFYSDRVKYLNLRNSIGTLLGYGVVPIINENDSTCTNEIETVFGDNDRLSAMVASKIEANLLIILSDIDGLYDKNPKVYPDAKLISFVEKITPEIEAYGGDPTSMKGVGGMRTKLIAGKICEKAGCHMVIANSKIENVIERVVAGDNIGTLFYAAEENVSNNKSRWISFSKSEGTISVDRGAMDAVIKTSGLLPKGIKSVSGNFKRGDVVSIECGGAVFAKGITDYDAQDIEKIKGVHTDDIEKILGHKDYDNVIRKENIALLD</sequence>
<dbReference type="NCBIfam" id="TIGR01027">
    <property type="entry name" value="proB"/>
    <property type="match status" value="1"/>
</dbReference>
<comment type="caution">
    <text evidence="8">Lacks conserved residue(s) required for the propagation of feature annotation.</text>
</comment>
<dbReference type="GO" id="GO:0004349">
    <property type="term" value="F:glutamate 5-kinase activity"/>
    <property type="evidence" value="ECO:0007669"/>
    <property type="project" value="UniProtKB-UniRule"/>
</dbReference>
<feature type="binding site" evidence="8">
    <location>
        <position position="162"/>
    </location>
    <ligand>
        <name>substrate</name>
    </ligand>
</feature>
<accession>A0AA96V4T4</accession>
<dbReference type="SMART" id="SM00359">
    <property type="entry name" value="PUA"/>
    <property type="match status" value="1"/>
</dbReference>
<dbReference type="InterPro" id="IPR019797">
    <property type="entry name" value="Glutamate_5-kinase_CS"/>
</dbReference>
<dbReference type="GO" id="GO:0003723">
    <property type="term" value="F:RNA binding"/>
    <property type="evidence" value="ECO:0007669"/>
    <property type="project" value="InterPro"/>
</dbReference>
<gene>
    <name evidence="8 10" type="primary">proB</name>
    <name evidence="10" type="ORF">MsAc7_13420</name>
</gene>
<dbReference type="GO" id="GO:0055129">
    <property type="term" value="P:L-proline biosynthetic process"/>
    <property type="evidence" value="ECO:0007669"/>
    <property type="project" value="UniProtKB-UniRule"/>
</dbReference>
<keyword evidence="1 8" id="KW-0963">Cytoplasm</keyword>
<dbReference type="PRINTS" id="PR00474">
    <property type="entry name" value="GLU5KINASE"/>
</dbReference>
<evidence type="ECO:0000259" key="9">
    <source>
        <dbReference type="SMART" id="SM00359"/>
    </source>
</evidence>
<evidence type="ECO:0000256" key="1">
    <source>
        <dbReference type="ARBA" id="ARBA00022490"/>
    </source>
</evidence>
<protein>
    <recommendedName>
        <fullName evidence="8">Glutamate 5-kinase</fullName>
        <ecNumber evidence="8">2.7.2.11</ecNumber>
    </recommendedName>
    <alternativeName>
        <fullName evidence="8">Gamma-glutamyl kinase</fullName>
        <shortName evidence="8">GK</shortName>
    </alternativeName>
</protein>
<organism evidence="10 11">
    <name type="scientific">Methanolapillus millepedarum</name>
    <dbReference type="NCBI Taxonomy" id="3028296"/>
    <lineage>
        <taxon>Archaea</taxon>
        <taxon>Methanobacteriati</taxon>
        <taxon>Methanobacteriota</taxon>
        <taxon>Stenosarchaea group</taxon>
        <taxon>Methanomicrobia</taxon>
        <taxon>Methanosarcinales</taxon>
        <taxon>Methanosarcinaceae</taxon>
        <taxon>Methanolapillus</taxon>
    </lineage>
</organism>
<dbReference type="AlphaFoldDB" id="A0AA96V4T4"/>
<evidence type="ECO:0000256" key="2">
    <source>
        <dbReference type="ARBA" id="ARBA00022605"/>
    </source>
</evidence>
<dbReference type="InterPro" id="IPR002478">
    <property type="entry name" value="PUA"/>
</dbReference>
<comment type="catalytic activity">
    <reaction evidence="8">
        <text>L-glutamate + ATP = L-glutamyl 5-phosphate + ADP</text>
        <dbReference type="Rhea" id="RHEA:14877"/>
        <dbReference type="ChEBI" id="CHEBI:29985"/>
        <dbReference type="ChEBI" id="CHEBI:30616"/>
        <dbReference type="ChEBI" id="CHEBI:58274"/>
        <dbReference type="ChEBI" id="CHEBI:456216"/>
        <dbReference type="EC" id="2.7.2.11"/>
    </reaction>
</comment>
<dbReference type="Gene3D" id="2.30.130.10">
    <property type="entry name" value="PUA domain"/>
    <property type="match status" value="1"/>
</dbReference>
<keyword evidence="11" id="KW-1185">Reference proteome</keyword>
<evidence type="ECO:0000256" key="8">
    <source>
        <dbReference type="HAMAP-Rule" id="MF_00456"/>
    </source>
</evidence>
<dbReference type="InterPro" id="IPR036393">
    <property type="entry name" value="AceGlu_kinase-like_sf"/>
</dbReference>
<dbReference type="GO" id="GO:0005829">
    <property type="term" value="C:cytosol"/>
    <property type="evidence" value="ECO:0007669"/>
    <property type="project" value="TreeGrafter"/>
</dbReference>
<comment type="subcellular location">
    <subcellularLocation>
        <location evidence="8">Cytoplasm</location>
    </subcellularLocation>
</comment>
<dbReference type="Gene3D" id="3.40.1160.10">
    <property type="entry name" value="Acetylglutamate kinase-like"/>
    <property type="match status" value="2"/>
</dbReference>
<comment type="function">
    <text evidence="8">Catalyzes the transfer of a phosphate group to glutamate to form L-glutamate 5-phosphate.</text>
</comment>
<dbReference type="InterPro" id="IPR005715">
    <property type="entry name" value="Glu_5kinase/COase_Synthase"/>
</dbReference>
<dbReference type="PROSITE" id="PS50890">
    <property type="entry name" value="PUA"/>
    <property type="match status" value="1"/>
</dbReference>
<evidence type="ECO:0000256" key="4">
    <source>
        <dbReference type="ARBA" id="ARBA00022679"/>
    </source>
</evidence>
<evidence type="ECO:0000256" key="5">
    <source>
        <dbReference type="ARBA" id="ARBA00022741"/>
    </source>
</evidence>
<evidence type="ECO:0000256" key="3">
    <source>
        <dbReference type="ARBA" id="ARBA00022650"/>
    </source>
</evidence>
<dbReference type="PROSITE" id="PS00902">
    <property type="entry name" value="GLUTAMATE_5_KINASE"/>
    <property type="match status" value="1"/>
</dbReference>
<dbReference type="PANTHER" id="PTHR43654">
    <property type="entry name" value="GLUTAMATE 5-KINASE"/>
    <property type="match status" value="1"/>
</dbReference>
<feature type="binding site" evidence="8">
    <location>
        <position position="75"/>
    </location>
    <ligand>
        <name>substrate</name>
    </ligand>
</feature>
<dbReference type="InterPro" id="IPR041739">
    <property type="entry name" value="G5K_ProB"/>
</dbReference>
<evidence type="ECO:0000256" key="7">
    <source>
        <dbReference type="ARBA" id="ARBA00022840"/>
    </source>
</evidence>
<dbReference type="HAMAP" id="MF_00456">
    <property type="entry name" value="ProB"/>
    <property type="match status" value="1"/>
</dbReference>
<feature type="binding site" evidence="8">
    <location>
        <begin position="196"/>
        <end position="197"/>
    </location>
    <ligand>
        <name>ATP</name>
        <dbReference type="ChEBI" id="CHEBI:30616"/>
    </ligand>
</feature>
<evidence type="ECO:0000313" key="10">
    <source>
        <dbReference type="EMBL" id="WNY25781.1"/>
    </source>
</evidence>
<dbReference type="GO" id="GO:0005524">
    <property type="term" value="F:ATP binding"/>
    <property type="evidence" value="ECO:0007669"/>
    <property type="project" value="UniProtKB-KW"/>
</dbReference>
<proteinExistence type="inferred from homology"/>
<keyword evidence="6 8" id="KW-0418">Kinase</keyword>
<keyword evidence="2 8" id="KW-0028">Amino-acid biosynthesis</keyword>
<dbReference type="CDD" id="cd04242">
    <property type="entry name" value="AAK_G5K_ProB"/>
    <property type="match status" value="1"/>
</dbReference>